<sequence>MAYVSSPLRHDETLRGSLAGRGTIASFAELRQDFADALRGLLCEREDVLMILAIRADRIASIDVPAAVLALTDRALFVLRESPRLGVRISYTPFSALGAIDVGHSALLGGLRFGFRSSVTAPQFTAFDLRGNAAGIVYNTLLDETKIFEFVRRLRELSAPSSLPR</sequence>
<dbReference type="AlphaFoldDB" id="A0AAN1XZM1"/>
<dbReference type="RefSeq" id="WP_317995799.1">
    <property type="nucleotide sequence ID" value="NZ_AP025523.1"/>
</dbReference>
<evidence type="ECO:0000313" key="2">
    <source>
        <dbReference type="Proteomes" id="UP001317532"/>
    </source>
</evidence>
<name>A0AAN1XZM1_UNVUL</name>
<dbReference type="Proteomes" id="UP001317532">
    <property type="component" value="Chromosome"/>
</dbReference>
<evidence type="ECO:0000313" key="1">
    <source>
        <dbReference type="EMBL" id="BDE08269.1"/>
    </source>
</evidence>
<gene>
    <name evidence="1" type="ORF">WPS_35450</name>
</gene>
<dbReference type="EMBL" id="AP025523">
    <property type="protein sequence ID" value="BDE08269.1"/>
    <property type="molecule type" value="Genomic_DNA"/>
</dbReference>
<protein>
    <submittedName>
        <fullName evidence="1">Uncharacterized protein</fullName>
    </submittedName>
</protein>
<keyword evidence="2" id="KW-1185">Reference proteome</keyword>
<dbReference type="KEGG" id="vab:WPS_35450"/>
<accession>A0AAN1XZM1</accession>
<reference evidence="1 2" key="1">
    <citation type="journal article" date="2022" name="ISME Commun">
        <title>Vulcanimicrobium alpinus gen. nov. sp. nov., the first cultivated representative of the candidate phylum 'Eremiobacterota', is a metabolically versatile aerobic anoxygenic phototroph.</title>
        <authorList>
            <person name="Yabe S."/>
            <person name="Muto K."/>
            <person name="Abe K."/>
            <person name="Yokota A."/>
            <person name="Staudigel H."/>
            <person name="Tebo B.M."/>
        </authorList>
    </citation>
    <scope>NUCLEOTIDE SEQUENCE [LARGE SCALE GENOMIC DNA]</scope>
    <source>
        <strain evidence="1 2">WC8-2</strain>
    </source>
</reference>
<organism evidence="1 2">
    <name type="scientific">Vulcanimicrobium alpinum</name>
    <dbReference type="NCBI Taxonomy" id="3016050"/>
    <lineage>
        <taxon>Bacteria</taxon>
        <taxon>Bacillati</taxon>
        <taxon>Vulcanimicrobiota</taxon>
        <taxon>Vulcanimicrobiia</taxon>
        <taxon>Vulcanimicrobiales</taxon>
        <taxon>Vulcanimicrobiaceae</taxon>
        <taxon>Vulcanimicrobium</taxon>
    </lineage>
</organism>
<proteinExistence type="predicted"/>